<keyword evidence="3" id="KW-1185">Reference proteome</keyword>
<feature type="chain" id="PRO_5035302645" description="Calx-beta domain-containing protein" evidence="1">
    <location>
        <begin position="26"/>
        <end position="138"/>
    </location>
</feature>
<evidence type="ECO:0000256" key="1">
    <source>
        <dbReference type="SAM" id="SignalP"/>
    </source>
</evidence>
<name>A0A8J8G7L2_9FLAO</name>
<dbReference type="EMBL" id="JABSNO010000012">
    <property type="protein sequence ID" value="NRS92784.1"/>
    <property type="molecule type" value="Genomic_DNA"/>
</dbReference>
<feature type="signal peptide" evidence="1">
    <location>
        <begin position="1"/>
        <end position="25"/>
    </location>
</feature>
<dbReference type="PROSITE" id="PS51257">
    <property type="entry name" value="PROKAR_LIPOPROTEIN"/>
    <property type="match status" value="1"/>
</dbReference>
<comment type="caution">
    <text evidence="2">The sequence shown here is derived from an EMBL/GenBank/DDBJ whole genome shotgun (WGS) entry which is preliminary data.</text>
</comment>
<organism evidence="2 3">
    <name type="scientific">Frigoriflavimonas asaccharolytica</name>
    <dbReference type="NCBI Taxonomy" id="2735899"/>
    <lineage>
        <taxon>Bacteria</taxon>
        <taxon>Pseudomonadati</taxon>
        <taxon>Bacteroidota</taxon>
        <taxon>Flavobacteriia</taxon>
        <taxon>Flavobacteriales</taxon>
        <taxon>Weeksellaceae</taxon>
        <taxon>Frigoriflavimonas</taxon>
    </lineage>
</organism>
<protein>
    <recommendedName>
        <fullName evidence="4">Calx-beta domain-containing protein</fullName>
    </recommendedName>
</protein>
<accession>A0A8J8G7L2</accession>
<proteinExistence type="predicted"/>
<gene>
    <name evidence="2" type="ORF">HNQ03_001864</name>
</gene>
<keyword evidence="1" id="KW-0732">Signal</keyword>
<dbReference type="Proteomes" id="UP000610746">
    <property type="component" value="Unassembled WGS sequence"/>
</dbReference>
<dbReference type="RefSeq" id="WP_173779373.1">
    <property type="nucleotide sequence ID" value="NZ_JABSNO010000012.1"/>
</dbReference>
<evidence type="ECO:0000313" key="3">
    <source>
        <dbReference type="Proteomes" id="UP000610746"/>
    </source>
</evidence>
<sequence length="138" mass="14802">MKKVYFLSNKLKFSFLALIMLSTFAILSSCKDEETDPFEDVTIQFKVESTAGVVLKAVVTQIGVDQAQEFTFTSNAYNSVPRIVSTSVGALHLAVTATGVDADSKVTAKIIVNGQEKAIDLAQGGGSLTAKAQYNFIK</sequence>
<evidence type="ECO:0008006" key="4">
    <source>
        <dbReference type="Google" id="ProtNLM"/>
    </source>
</evidence>
<reference evidence="2" key="1">
    <citation type="submission" date="2020-05" db="EMBL/GenBank/DDBJ databases">
        <title>Genomic Encyclopedia of Type Strains, Phase IV (KMG-V): Genome sequencing to study the core and pangenomes of soil and plant-associated prokaryotes.</title>
        <authorList>
            <person name="Whitman W."/>
        </authorList>
    </citation>
    <scope>NUCLEOTIDE SEQUENCE</scope>
    <source>
        <strain evidence="2">16F</strain>
    </source>
</reference>
<evidence type="ECO:0000313" key="2">
    <source>
        <dbReference type="EMBL" id="NRS92784.1"/>
    </source>
</evidence>
<dbReference type="AlphaFoldDB" id="A0A8J8G7L2"/>